<dbReference type="InterPro" id="IPR002549">
    <property type="entry name" value="AI-2E-like"/>
</dbReference>
<feature type="transmembrane region" description="Helical" evidence="6">
    <location>
        <begin position="94"/>
        <end position="115"/>
    </location>
</feature>
<comment type="subcellular location">
    <subcellularLocation>
        <location evidence="1">Membrane</location>
        <topology evidence="1">Multi-pass membrane protein</topology>
    </subcellularLocation>
</comment>
<dbReference type="PANTHER" id="PTHR21716">
    <property type="entry name" value="TRANSMEMBRANE PROTEIN"/>
    <property type="match status" value="1"/>
</dbReference>
<keyword evidence="8" id="KW-1185">Reference proteome</keyword>
<evidence type="ECO:0000256" key="6">
    <source>
        <dbReference type="SAM" id="Phobius"/>
    </source>
</evidence>
<evidence type="ECO:0000256" key="3">
    <source>
        <dbReference type="ARBA" id="ARBA00022692"/>
    </source>
</evidence>
<protein>
    <submittedName>
        <fullName evidence="7">Predicted PurR-regulated permease PerM</fullName>
    </submittedName>
</protein>
<comment type="similarity">
    <text evidence="2">Belongs to the autoinducer-2 exporter (AI-2E) (TC 2.A.86) family.</text>
</comment>
<dbReference type="EMBL" id="FNRI01000001">
    <property type="protein sequence ID" value="SEA08208.1"/>
    <property type="molecule type" value="Genomic_DNA"/>
</dbReference>
<feature type="transmembrane region" description="Helical" evidence="6">
    <location>
        <begin position="323"/>
        <end position="356"/>
    </location>
</feature>
<dbReference type="Pfam" id="PF01594">
    <property type="entry name" value="AI-2E_transport"/>
    <property type="match status" value="1"/>
</dbReference>
<reference evidence="7 8" key="1">
    <citation type="submission" date="2016-10" db="EMBL/GenBank/DDBJ databases">
        <authorList>
            <person name="de Groot N.N."/>
        </authorList>
    </citation>
    <scope>NUCLEOTIDE SEQUENCE [LARGE SCALE GENOMIC DNA]</scope>
    <source>
        <strain evidence="7 8">DSM 25383</strain>
    </source>
</reference>
<evidence type="ECO:0000256" key="1">
    <source>
        <dbReference type="ARBA" id="ARBA00004141"/>
    </source>
</evidence>
<dbReference type="Proteomes" id="UP000183253">
    <property type="component" value="Unassembled WGS sequence"/>
</dbReference>
<keyword evidence="5 6" id="KW-0472">Membrane</keyword>
<name>A0A1H3YBA3_9BACT</name>
<feature type="transmembrane region" description="Helical" evidence="6">
    <location>
        <begin position="40"/>
        <end position="73"/>
    </location>
</feature>
<evidence type="ECO:0000256" key="2">
    <source>
        <dbReference type="ARBA" id="ARBA00009773"/>
    </source>
</evidence>
<gene>
    <name evidence="7" type="ORF">SAMN05444145_101484</name>
</gene>
<keyword evidence="4 6" id="KW-1133">Transmembrane helix</keyword>
<feature type="transmembrane region" description="Helical" evidence="6">
    <location>
        <begin position="252"/>
        <end position="274"/>
    </location>
</feature>
<accession>A0A1H3YBA3</accession>
<proteinExistence type="inferred from homology"/>
<dbReference type="AlphaFoldDB" id="A0A1H3YBA3"/>
<dbReference type="GO" id="GO:0016020">
    <property type="term" value="C:membrane"/>
    <property type="evidence" value="ECO:0007669"/>
    <property type="project" value="UniProtKB-SubCell"/>
</dbReference>
<evidence type="ECO:0000256" key="5">
    <source>
        <dbReference type="ARBA" id="ARBA00023136"/>
    </source>
</evidence>
<organism evidence="7 8">
    <name type="scientific">Alistipes timonensis JC136</name>
    <dbReference type="NCBI Taxonomy" id="1033731"/>
    <lineage>
        <taxon>Bacteria</taxon>
        <taxon>Pseudomonadati</taxon>
        <taxon>Bacteroidota</taxon>
        <taxon>Bacteroidia</taxon>
        <taxon>Bacteroidales</taxon>
        <taxon>Rikenellaceae</taxon>
        <taxon>Alistipes</taxon>
    </lineage>
</organism>
<dbReference type="PANTHER" id="PTHR21716:SF4">
    <property type="entry name" value="TRANSMEMBRANE PROTEIN 245"/>
    <property type="match status" value="1"/>
</dbReference>
<evidence type="ECO:0000256" key="4">
    <source>
        <dbReference type="ARBA" id="ARBA00022989"/>
    </source>
</evidence>
<keyword evidence="3 6" id="KW-0812">Transmembrane</keyword>
<feature type="transmembrane region" description="Helical" evidence="6">
    <location>
        <begin position="166"/>
        <end position="190"/>
    </location>
</feature>
<evidence type="ECO:0000313" key="7">
    <source>
        <dbReference type="EMBL" id="SEA08208.1"/>
    </source>
</evidence>
<feature type="transmembrane region" description="Helical" evidence="6">
    <location>
        <begin position="286"/>
        <end position="303"/>
    </location>
</feature>
<evidence type="ECO:0000313" key="8">
    <source>
        <dbReference type="Proteomes" id="UP000183253"/>
    </source>
</evidence>
<sequence>MRFYFAIFQQFAESASEACGTLLALGRGMLSTREKYWHYSLFVLIVGLGVTIFVELTPFLGGLLGAVTIYVLLRRQMWFLCERRRWRRSLAASLLLGEAVLFFLIPISLIVWMVVDKIQGAALDPDSILTPVKHVAGLIREKTGYDMLQKSNVQSLMAFIPRMGQWIVGGLFDFGVNIVVLLFVLYFMLIGGLRMETYCRELLPFNRRMARNVMREIHMIVRSNAIVIPLLAVSQGIVAYVGYLVFGVSAPLFWGVLTCFSTILPIVGTALVWLPLAVYMGLDGDWGQGIGLAMYGGLVITQVDNLVRMVMQKKMADTHPLITIFGVFIGLSLFGFMGVIFGPLMLAMFVFCVNLFKRRYLDGKPDRELFVPDDGSEH</sequence>
<feature type="transmembrane region" description="Helical" evidence="6">
    <location>
        <begin position="225"/>
        <end position="246"/>
    </location>
</feature>